<feature type="signal peptide" evidence="1">
    <location>
        <begin position="1"/>
        <end position="24"/>
    </location>
</feature>
<sequence>MKSVLAKAIGLVIAGTALSGSAAASTTMYNTFTTTDTSATDGWTRTFDGADVDSVATGPESQGNKGTLVPWVGTTGNALPYSYSGSSHLNWAVQLSGAGDSAVISAADSAKYAGTVTGFTQAEIDTGGGAWNDNGLNAQGQATVNGPTGWRHQTDIGLISSDVTQKVTINLSTTNSLFSRFGVTVFEGMDTNTGNYSHHGSWNCPGCTPAKPFTAENPFGTTGLTNIGHSDNVTDTIGYTFIAEAGKVYSLYLGGVGFDRWNSGVAGYKLDLATSPVPVPGAVWLFGSAIAGMIGVNRRRLSAA</sequence>
<feature type="chain" id="PRO_5008069855" description="PEP-CTERM sorting domain-containing protein" evidence="1">
    <location>
        <begin position="25"/>
        <end position="304"/>
    </location>
</feature>
<protein>
    <recommendedName>
        <fullName evidence="4">PEP-CTERM sorting domain-containing protein</fullName>
    </recommendedName>
</protein>
<proteinExistence type="predicted"/>
<organism evidence="2 3">
    <name type="scientific">Methylomonas koyamae</name>
    <dbReference type="NCBI Taxonomy" id="702114"/>
    <lineage>
        <taxon>Bacteria</taxon>
        <taxon>Pseudomonadati</taxon>
        <taxon>Pseudomonadota</taxon>
        <taxon>Gammaproteobacteria</taxon>
        <taxon>Methylococcales</taxon>
        <taxon>Methylococcaceae</taxon>
        <taxon>Methylomonas</taxon>
    </lineage>
</organism>
<evidence type="ECO:0008006" key="4">
    <source>
        <dbReference type="Google" id="ProtNLM"/>
    </source>
</evidence>
<keyword evidence="1" id="KW-0732">Signal</keyword>
<keyword evidence="3" id="KW-1185">Reference proteome</keyword>
<reference evidence="3" key="1">
    <citation type="submission" date="2016-03" db="EMBL/GenBank/DDBJ databases">
        <authorList>
            <person name="Heylen K."/>
            <person name="De Vos P."/>
            <person name="Vekeman B."/>
        </authorList>
    </citation>
    <scope>NUCLEOTIDE SEQUENCE [LARGE SCALE GENOMIC DNA]</scope>
    <source>
        <strain evidence="3">R-45383</strain>
    </source>
</reference>
<accession>A0A177P3Q7</accession>
<name>A0A177P3Q7_9GAMM</name>
<gene>
    <name evidence="2" type="ORF">A1355_21070</name>
</gene>
<evidence type="ECO:0000313" key="3">
    <source>
        <dbReference type="Proteomes" id="UP000077628"/>
    </source>
</evidence>
<dbReference type="EMBL" id="LUUK01000052">
    <property type="protein sequence ID" value="OAI24059.1"/>
    <property type="molecule type" value="Genomic_DNA"/>
</dbReference>
<dbReference type="Proteomes" id="UP000077628">
    <property type="component" value="Unassembled WGS sequence"/>
</dbReference>
<dbReference type="RefSeq" id="WP_064025621.1">
    <property type="nucleotide sequence ID" value="NZ_LUUK01000052.1"/>
</dbReference>
<evidence type="ECO:0000256" key="1">
    <source>
        <dbReference type="SAM" id="SignalP"/>
    </source>
</evidence>
<evidence type="ECO:0000313" key="2">
    <source>
        <dbReference type="EMBL" id="OAI24059.1"/>
    </source>
</evidence>
<dbReference type="AlphaFoldDB" id="A0A177P3Q7"/>
<comment type="caution">
    <text evidence="2">The sequence shown here is derived from an EMBL/GenBank/DDBJ whole genome shotgun (WGS) entry which is preliminary data.</text>
</comment>